<gene>
    <name evidence="2" type="ORF">ACFQ38_16200</name>
</gene>
<sequence>MIEQIRKQILKDTGILVIPANTTAKKPDMPYATINATSPWIDDRGHADTLIYTDETGTHMKRNEAYQMVFSINVYAADEATTIQIARTLRSWFVMVGESFLEEMNVVVVNRGNIENRTTFILDSYEHKHGFDVRMRATDGQVITKMPIIPDDAVTNPDGSVTFPDGSILNPDGSIEKPDGTIIDPVGYDWIEKVIIEYKGVE</sequence>
<dbReference type="EMBL" id="JBHTLT010000127">
    <property type="protein sequence ID" value="MFD1206639.1"/>
    <property type="molecule type" value="Genomic_DNA"/>
</dbReference>
<comment type="caution">
    <text evidence="2">The sequence shown here is derived from an EMBL/GenBank/DDBJ whole genome shotgun (WGS) entry which is preliminary data.</text>
</comment>
<evidence type="ECO:0000313" key="3">
    <source>
        <dbReference type="Proteomes" id="UP001597231"/>
    </source>
</evidence>
<evidence type="ECO:0000313" key="2">
    <source>
        <dbReference type="EMBL" id="MFD1206639.1"/>
    </source>
</evidence>
<reference evidence="3" key="1">
    <citation type="journal article" date="2019" name="Int. J. Syst. Evol. Microbiol.">
        <title>The Global Catalogue of Microorganisms (GCM) 10K type strain sequencing project: providing services to taxonomists for standard genome sequencing and annotation.</title>
        <authorList>
            <consortium name="The Broad Institute Genomics Platform"/>
            <consortium name="The Broad Institute Genome Sequencing Center for Infectious Disease"/>
            <person name="Wu L."/>
            <person name="Ma J."/>
        </authorList>
    </citation>
    <scope>NUCLEOTIDE SEQUENCE [LARGE SCALE GENOMIC DNA]</scope>
    <source>
        <strain evidence="3">CCUG 53915</strain>
    </source>
</reference>
<dbReference type="Pfam" id="PF23961">
    <property type="entry name" value="Phage_tail_terminator_9"/>
    <property type="match status" value="1"/>
</dbReference>
<dbReference type="Proteomes" id="UP001597231">
    <property type="component" value="Unassembled WGS sequence"/>
</dbReference>
<keyword evidence="3" id="KW-1185">Reference proteome</keyword>
<name>A0ABW3U1Z2_9BACL</name>
<protein>
    <submittedName>
        <fullName evidence="2">LIC_12616 family protein</fullName>
    </submittedName>
</protein>
<feature type="domain" description="Phage neck terminator protein gp12-like" evidence="1">
    <location>
        <begin position="5"/>
        <end position="140"/>
    </location>
</feature>
<proteinExistence type="predicted"/>
<dbReference type="RefSeq" id="WP_381482214.1">
    <property type="nucleotide sequence ID" value="NZ_JBHTLT010000127.1"/>
</dbReference>
<dbReference type="InterPro" id="IPR057087">
    <property type="entry name" value="Gp12-like"/>
</dbReference>
<accession>A0ABW3U1Z2</accession>
<dbReference type="NCBIfam" id="NF047498">
    <property type="entry name" value="LIC_12616_fam"/>
    <property type="match status" value="1"/>
</dbReference>
<organism evidence="2 3">
    <name type="scientific">Sporosarcina contaminans</name>
    <dbReference type="NCBI Taxonomy" id="633403"/>
    <lineage>
        <taxon>Bacteria</taxon>
        <taxon>Bacillati</taxon>
        <taxon>Bacillota</taxon>
        <taxon>Bacilli</taxon>
        <taxon>Bacillales</taxon>
        <taxon>Caryophanaceae</taxon>
        <taxon>Sporosarcina</taxon>
    </lineage>
</organism>
<evidence type="ECO:0000259" key="1">
    <source>
        <dbReference type="Pfam" id="PF23961"/>
    </source>
</evidence>